<feature type="compositionally biased region" description="Low complexity" evidence="1">
    <location>
        <begin position="1"/>
        <end position="15"/>
    </location>
</feature>
<protein>
    <submittedName>
        <fullName evidence="2">Uncharacterized protein</fullName>
    </submittedName>
</protein>
<comment type="caution">
    <text evidence="2">The sequence shown here is derived from an EMBL/GenBank/DDBJ whole genome shotgun (WGS) entry which is preliminary data.</text>
</comment>
<feature type="compositionally biased region" description="Polar residues" evidence="1">
    <location>
        <begin position="26"/>
        <end position="51"/>
    </location>
</feature>
<dbReference type="Proteomes" id="UP000822476">
    <property type="component" value="Unassembled WGS sequence"/>
</dbReference>
<evidence type="ECO:0000313" key="2">
    <source>
        <dbReference type="EMBL" id="KAF7243796.1"/>
    </source>
</evidence>
<feature type="compositionally biased region" description="Basic and acidic residues" evidence="1">
    <location>
        <begin position="58"/>
        <end position="73"/>
    </location>
</feature>
<keyword evidence="3" id="KW-1185">Reference proteome</keyword>
<evidence type="ECO:0000256" key="1">
    <source>
        <dbReference type="SAM" id="MobiDB-lite"/>
    </source>
</evidence>
<sequence>MTNLSNNSKNKTTQNAVDTTEEKKNNLQSAIKQQVDTNAITPQNSKSSPNRVTFIEPVKTDKPEPEEEKHKENTSTQPSLLRERALKALNRETEENELAGDDVKRKLSRTLTEVRGVRNRTMYPTPQPARELSDTDLSELSPDGPLSTTKKRIPATHTTAHYPTPDEQSPKDVTTRTTDLERQQVDSSRNGRLRDYRFDRVTLKPTLEHTQPIAVSTHAVKVSYCYDIPHLLL</sequence>
<dbReference type="EMBL" id="JTDE01006436">
    <property type="protein sequence ID" value="KAF7243796.1"/>
    <property type="molecule type" value="Genomic_DNA"/>
</dbReference>
<gene>
    <name evidence="2" type="ORF">EG68_10154</name>
</gene>
<accession>A0A8S9YRY5</accession>
<dbReference type="AlphaFoldDB" id="A0A8S9YRY5"/>
<evidence type="ECO:0000313" key="3">
    <source>
        <dbReference type="Proteomes" id="UP000822476"/>
    </source>
</evidence>
<feature type="region of interest" description="Disordered" evidence="1">
    <location>
        <begin position="117"/>
        <end position="188"/>
    </location>
</feature>
<reference evidence="2" key="1">
    <citation type="submission" date="2019-07" db="EMBL/GenBank/DDBJ databases">
        <title>Annotation for the trematode Paragonimus miyazaki's.</title>
        <authorList>
            <person name="Choi Y.-J."/>
        </authorList>
    </citation>
    <scope>NUCLEOTIDE SEQUENCE</scope>
    <source>
        <strain evidence="2">Japan</strain>
    </source>
</reference>
<dbReference type="OrthoDB" id="10619745at2759"/>
<feature type="region of interest" description="Disordered" evidence="1">
    <location>
        <begin position="1"/>
        <end position="101"/>
    </location>
</feature>
<proteinExistence type="predicted"/>
<organism evidence="2 3">
    <name type="scientific">Paragonimus skrjabini miyazakii</name>
    <dbReference type="NCBI Taxonomy" id="59628"/>
    <lineage>
        <taxon>Eukaryota</taxon>
        <taxon>Metazoa</taxon>
        <taxon>Spiralia</taxon>
        <taxon>Lophotrochozoa</taxon>
        <taxon>Platyhelminthes</taxon>
        <taxon>Trematoda</taxon>
        <taxon>Digenea</taxon>
        <taxon>Plagiorchiida</taxon>
        <taxon>Troglotremata</taxon>
        <taxon>Troglotrematidae</taxon>
        <taxon>Paragonimus</taxon>
    </lineage>
</organism>
<feature type="compositionally biased region" description="Low complexity" evidence="1">
    <location>
        <begin position="155"/>
        <end position="165"/>
    </location>
</feature>
<feature type="compositionally biased region" description="Basic and acidic residues" evidence="1">
    <location>
        <begin position="168"/>
        <end position="184"/>
    </location>
</feature>
<name>A0A8S9YRY5_9TREM</name>
<feature type="compositionally biased region" description="Basic and acidic residues" evidence="1">
    <location>
        <begin position="81"/>
        <end position="93"/>
    </location>
</feature>